<dbReference type="GO" id="GO:0005096">
    <property type="term" value="F:GTPase activator activity"/>
    <property type="evidence" value="ECO:0007669"/>
    <property type="project" value="UniProtKB-KW"/>
</dbReference>
<reference evidence="4 5" key="1">
    <citation type="submission" date="2014-06" db="EMBL/GenBank/DDBJ databases">
        <authorList>
            <person name="Swart Estienne"/>
        </authorList>
    </citation>
    <scope>NUCLEOTIDE SEQUENCE [LARGE SCALE GENOMIC DNA]</scope>
    <source>
        <strain evidence="4 5">130c</strain>
    </source>
</reference>
<gene>
    <name evidence="4" type="primary">Contig4315.g4617</name>
    <name evidence="4" type="ORF">STYLEM_18278</name>
</gene>
<dbReference type="GO" id="GO:0006913">
    <property type="term" value="P:nucleocytoplasmic transport"/>
    <property type="evidence" value="ECO:0007669"/>
    <property type="project" value="TreeGrafter"/>
</dbReference>
<accession>A0A078B767</accession>
<sequence>MPKAGLVYSEKAALSEILCKPKILPLKSVTLQKLEEMEKNQLAINIKLCQFIINNLAKDKKGQYFIIDEDKKALLLSSTKQKAIDLVIEILKLRPDIIRIELLQNLDVDGVQKLFIDFNLNNQITQVCFKRFMWYDQRAEILGQFFMKNKIVKQLEIITVNDCNRGLTPLFEALTHNRSISRYKIAINTIGQESILFLTKIIMDNKNVESLDLSYEICLENIKLKGKHSNIQELMLKGCDIGKSGCKNLGTILEIGVKIQNLDLSWNLLQLDSVIEICKGMKLNSTLLHLDLSNNLIEEKSMKPLSEALRYNSTIRTLNLNNNTIHANGCIKLTKGLIDNISLRSLSLSNNFIKDEGCEALCHYLGKRSCILEHLDISDNFIREKGSVNLLAILDYKESDNPEEDENEHDGLFGIIGKNDSIKVLDMSRNDIKKLEKEFHYIPLHRKYKIKVILNDLR</sequence>
<dbReference type="GO" id="GO:0034464">
    <property type="term" value="C:BBSome"/>
    <property type="evidence" value="ECO:0007669"/>
    <property type="project" value="InterPro"/>
</dbReference>
<dbReference type="SUPFAM" id="SSF52047">
    <property type="entry name" value="RNI-like"/>
    <property type="match status" value="1"/>
</dbReference>
<dbReference type="InterPro" id="IPR032675">
    <property type="entry name" value="LRR_dom_sf"/>
</dbReference>
<evidence type="ECO:0000313" key="5">
    <source>
        <dbReference type="Proteomes" id="UP000039865"/>
    </source>
</evidence>
<dbReference type="InterPro" id="IPR001611">
    <property type="entry name" value="Leu-rich_rpt"/>
</dbReference>
<keyword evidence="1" id="KW-0343">GTPase activation</keyword>
<dbReference type="PANTHER" id="PTHR24113:SF12">
    <property type="entry name" value="RAN GTPASE-ACTIVATING PROTEIN 1"/>
    <property type="match status" value="1"/>
</dbReference>
<dbReference type="GO" id="GO:0031267">
    <property type="term" value="F:small GTPase binding"/>
    <property type="evidence" value="ECO:0007669"/>
    <property type="project" value="TreeGrafter"/>
</dbReference>
<name>A0A078B767_STYLE</name>
<dbReference type="InterPro" id="IPR027038">
    <property type="entry name" value="RanGap"/>
</dbReference>
<dbReference type="Proteomes" id="UP000039865">
    <property type="component" value="Unassembled WGS sequence"/>
</dbReference>
<keyword evidence="3" id="KW-0677">Repeat</keyword>
<evidence type="ECO:0000256" key="2">
    <source>
        <dbReference type="ARBA" id="ARBA00022614"/>
    </source>
</evidence>
<dbReference type="EMBL" id="CCKQ01017286">
    <property type="protein sequence ID" value="CDW89147.1"/>
    <property type="molecule type" value="Genomic_DNA"/>
</dbReference>
<dbReference type="Pfam" id="PF13516">
    <property type="entry name" value="LRR_6"/>
    <property type="match status" value="3"/>
</dbReference>
<evidence type="ECO:0000313" key="4">
    <source>
        <dbReference type="EMBL" id="CDW89147.1"/>
    </source>
</evidence>
<dbReference type="Pfam" id="PF14777">
    <property type="entry name" value="BBIP10"/>
    <property type="match status" value="1"/>
</dbReference>
<dbReference type="PANTHER" id="PTHR24113">
    <property type="entry name" value="RAN GTPASE-ACTIVATING PROTEIN 1"/>
    <property type="match status" value="1"/>
</dbReference>
<keyword evidence="5" id="KW-1185">Reference proteome</keyword>
<proteinExistence type="predicted"/>
<dbReference type="GO" id="GO:0005634">
    <property type="term" value="C:nucleus"/>
    <property type="evidence" value="ECO:0007669"/>
    <property type="project" value="TreeGrafter"/>
</dbReference>
<dbReference type="GO" id="GO:0048471">
    <property type="term" value="C:perinuclear region of cytoplasm"/>
    <property type="evidence" value="ECO:0007669"/>
    <property type="project" value="TreeGrafter"/>
</dbReference>
<dbReference type="InParanoid" id="A0A078B767"/>
<dbReference type="InterPro" id="IPR028233">
    <property type="entry name" value="BBIP10"/>
</dbReference>
<dbReference type="SMART" id="SM00368">
    <property type="entry name" value="LRR_RI"/>
    <property type="match status" value="6"/>
</dbReference>
<organism evidence="4 5">
    <name type="scientific">Stylonychia lemnae</name>
    <name type="common">Ciliate</name>
    <dbReference type="NCBI Taxonomy" id="5949"/>
    <lineage>
        <taxon>Eukaryota</taxon>
        <taxon>Sar</taxon>
        <taxon>Alveolata</taxon>
        <taxon>Ciliophora</taxon>
        <taxon>Intramacronucleata</taxon>
        <taxon>Spirotrichea</taxon>
        <taxon>Stichotrichia</taxon>
        <taxon>Sporadotrichida</taxon>
        <taxon>Oxytrichidae</taxon>
        <taxon>Stylonychinae</taxon>
        <taxon>Stylonychia</taxon>
    </lineage>
</organism>
<evidence type="ECO:0000256" key="3">
    <source>
        <dbReference type="ARBA" id="ARBA00022737"/>
    </source>
</evidence>
<dbReference type="AlphaFoldDB" id="A0A078B767"/>
<evidence type="ECO:0000256" key="1">
    <source>
        <dbReference type="ARBA" id="ARBA00022468"/>
    </source>
</evidence>
<dbReference type="Gene3D" id="3.80.10.10">
    <property type="entry name" value="Ribonuclease Inhibitor"/>
    <property type="match status" value="3"/>
</dbReference>
<dbReference type="OrthoDB" id="2154978at2759"/>
<dbReference type="OMA" id="HANGCIK"/>
<dbReference type="GO" id="GO:0005829">
    <property type="term" value="C:cytosol"/>
    <property type="evidence" value="ECO:0007669"/>
    <property type="project" value="TreeGrafter"/>
</dbReference>
<protein>
    <submittedName>
        <fullName evidence="4">Leucine-rich repeat-containing protein loc400891-like</fullName>
    </submittedName>
</protein>
<dbReference type="GO" id="GO:0060271">
    <property type="term" value="P:cilium assembly"/>
    <property type="evidence" value="ECO:0007669"/>
    <property type="project" value="InterPro"/>
</dbReference>
<keyword evidence="2" id="KW-0433">Leucine-rich repeat</keyword>